<dbReference type="PROSITE" id="PS50240">
    <property type="entry name" value="TRYPSIN_DOM"/>
    <property type="match status" value="2"/>
</dbReference>
<evidence type="ECO:0000256" key="6">
    <source>
        <dbReference type="RuleBase" id="RU363034"/>
    </source>
</evidence>
<feature type="domain" description="Peptidase S1" evidence="7">
    <location>
        <begin position="271"/>
        <end position="412"/>
    </location>
</feature>
<dbReference type="PROSITE" id="PS00135">
    <property type="entry name" value="TRYPSIN_SER"/>
    <property type="match status" value="1"/>
</dbReference>
<keyword evidence="3 6" id="KW-0378">Hydrolase</keyword>
<organism evidence="8 9">
    <name type="scientific">Ladona fulva</name>
    <name type="common">Scarce chaser dragonfly</name>
    <name type="synonym">Libellula fulva</name>
    <dbReference type="NCBI Taxonomy" id="123851"/>
    <lineage>
        <taxon>Eukaryota</taxon>
        <taxon>Metazoa</taxon>
        <taxon>Ecdysozoa</taxon>
        <taxon>Arthropoda</taxon>
        <taxon>Hexapoda</taxon>
        <taxon>Insecta</taxon>
        <taxon>Pterygota</taxon>
        <taxon>Palaeoptera</taxon>
        <taxon>Odonata</taxon>
        <taxon>Epiprocta</taxon>
        <taxon>Anisoptera</taxon>
        <taxon>Libelluloidea</taxon>
        <taxon>Libellulidae</taxon>
        <taxon>Ladona</taxon>
    </lineage>
</organism>
<gene>
    <name evidence="8" type="ORF">J437_LFUL009259</name>
</gene>
<dbReference type="PROSITE" id="PS00134">
    <property type="entry name" value="TRYPSIN_HIS"/>
    <property type="match status" value="1"/>
</dbReference>
<evidence type="ECO:0000313" key="9">
    <source>
        <dbReference type="Proteomes" id="UP000792457"/>
    </source>
</evidence>
<dbReference type="InterPro" id="IPR009003">
    <property type="entry name" value="Peptidase_S1_PA"/>
</dbReference>
<protein>
    <recommendedName>
        <fullName evidence="7">Peptidase S1 domain-containing protein</fullName>
    </recommendedName>
</protein>
<dbReference type="InterPro" id="IPR001254">
    <property type="entry name" value="Trypsin_dom"/>
</dbReference>
<keyword evidence="5" id="KW-1015">Disulfide bond</keyword>
<dbReference type="EMBL" id="KZ308905">
    <property type="protein sequence ID" value="KAG8235400.1"/>
    <property type="molecule type" value="Genomic_DNA"/>
</dbReference>
<keyword evidence="9" id="KW-1185">Reference proteome</keyword>
<evidence type="ECO:0000256" key="4">
    <source>
        <dbReference type="ARBA" id="ARBA00022825"/>
    </source>
</evidence>
<dbReference type="CDD" id="cd00190">
    <property type="entry name" value="Tryp_SPc"/>
    <property type="match status" value="2"/>
</dbReference>
<reference evidence="8" key="2">
    <citation type="submission" date="2017-10" db="EMBL/GenBank/DDBJ databases">
        <title>Ladona fulva Genome sequencing and assembly.</title>
        <authorList>
            <person name="Murali S."/>
            <person name="Richards S."/>
            <person name="Bandaranaike D."/>
            <person name="Bellair M."/>
            <person name="Blankenburg K."/>
            <person name="Chao H."/>
            <person name="Dinh H."/>
            <person name="Doddapaneni H."/>
            <person name="Dugan-Rocha S."/>
            <person name="Elkadiri S."/>
            <person name="Gnanaolivu R."/>
            <person name="Hernandez B."/>
            <person name="Skinner E."/>
            <person name="Javaid M."/>
            <person name="Lee S."/>
            <person name="Li M."/>
            <person name="Ming W."/>
            <person name="Munidasa M."/>
            <person name="Muniz J."/>
            <person name="Nguyen L."/>
            <person name="Hughes D."/>
            <person name="Osuji N."/>
            <person name="Pu L.-L."/>
            <person name="Puazo M."/>
            <person name="Qu C."/>
            <person name="Quiroz J."/>
            <person name="Raj R."/>
            <person name="Weissenberger G."/>
            <person name="Xin Y."/>
            <person name="Zou X."/>
            <person name="Han Y."/>
            <person name="Worley K."/>
            <person name="Muzny D."/>
            <person name="Gibbs R."/>
        </authorList>
    </citation>
    <scope>NUCLEOTIDE SEQUENCE</scope>
    <source>
        <strain evidence="8">Sampled in the wild</strain>
    </source>
</reference>
<name>A0A8K0P4B7_LADFU</name>
<keyword evidence="4 6" id="KW-0720">Serine protease</keyword>
<sequence>MHLSFQVSLQYFLGKICGGSILNPEWILTAAHCASLPASYLSVVSGTNVLSSGGTKHDVTKVIIHESYNSSDSWINDIAVMQVSYLFSHYGTQPVMLTEKHKEPSEGIIATVIGWGKLSENGSGSDELRKVDIFITNKAKCDGIYYSEFQLHVYPTQICASVPEGNKGSCSGDSGGPLFVNGEVVGLGVAFPNETLNLKMGYLAPLLIFALLGNAFGLEDAPVCPQRKRNLQPYIVGGDPVESREFPGFVSIRINDTHKCGGAILNPDWILTIAHCMVYDTSSYSVVAGSDQLSSGGTNHKVTDIIIHWGYDMDDSWYNDIAVAKVKPPIELGGECEKVTLPSEGHETGEGESGTIIGFGAKELGGSFSEELRKVNVTIFNHDKCAAQYLSECNRTVHDTQMCAGGNNKGFCSVSLPILQR</sequence>
<dbReference type="PRINTS" id="PR00722">
    <property type="entry name" value="CHYMOTRYPSIN"/>
</dbReference>
<dbReference type="SMART" id="SM00020">
    <property type="entry name" value="Tryp_SPc"/>
    <property type="match status" value="2"/>
</dbReference>
<dbReference type="FunFam" id="2.40.10.10:FF:000068">
    <property type="entry name" value="transmembrane protease serine 2"/>
    <property type="match status" value="2"/>
</dbReference>
<dbReference type="SUPFAM" id="SSF50494">
    <property type="entry name" value="Trypsin-like serine proteases"/>
    <property type="match status" value="2"/>
</dbReference>
<reference evidence="8" key="1">
    <citation type="submission" date="2013-04" db="EMBL/GenBank/DDBJ databases">
        <authorList>
            <person name="Qu J."/>
            <person name="Murali S.C."/>
            <person name="Bandaranaike D."/>
            <person name="Bellair M."/>
            <person name="Blankenburg K."/>
            <person name="Chao H."/>
            <person name="Dinh H."/>
            <person name="Doddapaneni H."/>
            <person name="Downs B."/>
            <person name="Dugan-Rocha S."/>
            <person name="Elkadiri S."/>
            <person name="Gnanaolivu R.D."/>
            <person name="Hernandez B."/>
            <person name="Javaid M."/>
            <person name="Jayaseelan J.C."/>
            <person name="Lee S."/>
            <person name="Li M."/>
            <person name="Ming W."/>
            <person name="Munidasa M."/>
            <person name="Muniz J."/>
            <person name="Nguyen L."/>
            <person name="Ongeri F."/>
            <person name="Osuji N."/>
            <person name="Pu L.-L."/>
            <person name="Puazo M."/>
            <person name="Qu C."/>
            <person name="Quiroz J."/>
            <person name="Raj R."/>
            <person name="Weissenberger G."/>
            <person name="Xin Y."/>
            <person name="Zou X."/>
            <person name="Han Y."/>
            <person name="Richards S."/>
            <person name="Worley K."/>
            <person name="Muzny D."/>
            <person name="Gibbs R."/>
        </authorList>
    </citation>
    <scope>NUCLEOTIDE SEQUENCE</scope>
    <source>
        <strain evidence="8">Sampled in the wild</strain>
    </source>
</reference>
<dbReference type="InterPro" id="IPR001314">
    <property type="entry name" value="Peptidase_S1A"/>
</dbReference>
<evidence type="ECO:0000259" key="7">
    <source>
        <dbReference type="PROSITE" id="PS50240"/>
    </source>
</evidence>
<dbReference type="AlphaFoldDB" id="A0A8K0P4B7"/>
<evidence type="ECO:0000256" key="2">
    <source>
        <dbReference type="ARBA" id="ARBA00022670"/>
    </source>
</evidence>
<comment type="caution">
    <text evidence="8">The sequence shown here is derived from an EMBL/GenBank/DDBJ whole genome shotgun (WGS) entry which is preliminary data.</text>
</comment>
<evidence type="ECO:0000256" key="5">
    <source>
        <dbReference type="ARBA" id="ARBA00023157"/>
    </source>
</evidence>
<dbReference type="OrthoDB" id="10051896at2759"/>
<dbReference type="Proteomes" id="UP000792457">
    <property type="component" value="Unassembled WGS sequence"/>
</dbReference>
<dbReference type="Pfam" id="PF00089">
    <property type="entry name" value="Trypsin"/>
    <property type="match status" value="2"/>
</dbReference>
<dbReference type="InterPro" id="IPR018114">
    <property type="entry name" value="TRYPSIN_HIS"/>
</dbReference>
<evidence type="ECO:0000256" key="1">
    <source>
        <dbReference type="ARBA" id="ARBA00007664"/>
    </source>
</evidence>
<accession>A0A8K0P4B7</accession>
<dbReference type="PANTHER" id="PTHR24276:SF98">
    <property type="entry name" value="FI18310P1-RELATED"/>
    <property type="match status" value="1"/>
</dbReference>
<feature type="domain" description="Peptidase S1" evidence="7">
    <location>
        <begin position="1"/>
        <end position="275"/>
    </location>
</feature>
<dbReference type="GO" id="GO:0006508">
    <property type="term" value="P:proteolysis"/>
    <property type="evidence" value="ECO:0007669"/>
    <property type="project" value="UniProtKB-KW"/>
</dbReference>
<comment type="similarity">
    <text evidence="1">Belongs to the peptidase S1 family.</text>
</comment>
<proteinExistence type="inferred from homology"/>
<dbReference type="InterPro" id="IPR033116">
    <property type="entry name" value="TRYPSIN_SER"/>
</dbReference>
<dbReference type="GO" id="GO:0004252">
    <property type="term" value="F:serine-type endopeptidase activity"/>
    <property type="evidence" value="ECO:0007669"/>
    <property type="project" value="InterPro"/>
</dbReference>
<keyword evidence="2 6" id="KW-0645">Protease</keyword>
<dbReference type="InterPro" id="IPR043504">
    <property type="entry name" value="Peptidase_S1_PA_chymotrypsin"/>
</dbReference>
<dbReference type="Gene3D" id="2.40.10.10">
    <property type="entry name" value="Trypsin-like serine proteases"/>
    <property type="match status" value="3"/>
</dbReference>
<dbReference type="InterPro" id="IPR050430">
    <property type="entry name" value="Peptidase_S1"/>
</dbReference>
<dbReference type="PANTHER" id="PTHR24276">
    <property type="entry name" value="POLYSERASE-RELATED"/>
    <property type="match status" value="1"/>
</dbReference>
<evidence type="ECO:0000313" key="8">
    <source>
        <dbReference type="EMBL" id="KAG8235400.1"/>
    </source>
</evidence>
<evidence type="ECO:0000256" key="3">
    <source>
        <dbReference type="ARBA" id="ARBA00022801"/>
    </source>
</evidence>